<proteinExistence type="predicted"/>
<organism evidence="1 2">
    <name type="scientific">Tetzosporium hominis</name>
    <dbReference type="NCBI Taxonomy" id="2020506"/>
    <lineage>
        <taxon>Bacteria</taxon>
        <taxon>Bacillati</taxon>
        <taxon>Bacillota</taxon>
        <taxon>Bacilli</taxon>
        <taxon>Bacillales</taxon>
        <taxon>Caryophanaceae</taxon>
        <taxon>Tetzosporium</taxon>
    </lineage>
</organism>
<dbReference type="OrthoDB" id="4380123at2"/>
<dbReference type="Pfam" id="PF05742">
    <property type="entry name" value="TANGO2"/>
    <property type="match status" value="1"/>
</dbReference>
<dbReference type="AlphaFoldDB" id="A0A264W1T8"/>
<gene>
    <name evidence="1" type="ORF">CF394_09905</name>
</gene>
<sequence>MCLIAFHLQQHPKYAFIMAANRDEFYDRPTEPAHFWPEHPELLAGKDLHAGGTWLGVTKSGRIAALTNYRDPLSVQQDLISRGEIVKEFLTTDTSATEFISKLEQQKTCYNGFNLLVGTFSDLHYYSNMTTSGHPIQEGTHALSNKFLNTPWPKVEQARELLSDYVATSEQVSHDVLFTMMQRTDQAAPHLLPDTGVGPDLERKLSSMFIDMPNYGTRCTTIITVTHSGVVEFHERTYHERQQIGRSEFHFQL</sequence>
<reference evidence="1 2" key="1">
    <citation type="submission" date="2017-07" db="EMBL/GenBank/DDBJ databases">
        <title>Tetzosporium hominis gen.nov. sp.nov.</title>
        <authorList>
            <person name="Tetz G."/>
            <person name="Tetz V."/>
        </authorList>
    </citation>
    <scope>NUCLEOTIDE SEQUENCE [LARGE SCALE GENOMIC DNA]</scope>
    <source>
        <strain evidence="1 2">VT-49</strain>
    </source>
</reference>
<evidence type="ECO:0000313" key="2">
    <source>
        <dbReference type="Proteomes" id="UP000217065"/>
    </source>
</evidence>
<comment type="caution">
    <text evidence="1">The sequence shown here is derived from an EMBL/GenBank/DDBJ whole genome shotgun (WGS) entry which is preliminary data.</text>
</comment>
<name>A0A264W1T8_9BACL</name>
<dbReference type="RefSeq" id="WP_094943364.1">
    <property type="nucleotide sequence ID" value="NZ_NOKQ01000220.1"/>
</dbReference>
<evidence type="ECO:0008006" key="3">
    <source>
        <dbReference type="Google" id="ProtNLM"/>
    </source>
</evidence>
<dbReference type="EMBL" id="NOKQ01000220">
    <property type="protein sequence ID" value="OZS77524.1"/>
    <property type="molecule type" value="Genomic_DNA"/>
</dbReference>
<accession>A0A264W1T8</accession>
<dbReference type="InterPro" id="IPR008551">
    <property type="entry name" value="TANGO2"/>
</dbReference>
<dbReference type="Proteomes" id="UP000217065">
    <property type="component" value="Unassembled WGS sequence"/>
</dbReference>
<dbReference type="PANTHER" id="PTHR17985:SF8">
    <property type="entry name" value="TRANSPORT AND GOLGI ORGANIZATION PROTEIN 2 HOMOLOG"/>
    <property type="match status" value="1"/>
</dbReference>
<evidence type="ECO:0000313" key="1">
    <source>
        <dbReference type="EMBL" id="OZS77524.1"/>
    </source>
</evidence>
<dbReference type="PANTHER" id="PTHR17985">
    <property type="entry name" value="SER/THR-RICH PROTEIN T10 IN DGCR REGION"/>
    <property type="match status" value="1"/>
</dbReference>
<keyword evidence="2" id="KW-1185">Reference proteome</keyword>
<protein>
    <recommendedName>
        <fullName evidence="3">NRDE family protein</fullName>
    </recommendedName>
</protein>